<name>A0A5E4X5G6_9BURK</name>
<proteinExistence type="predicted"/>
<dbReference type="AlphaFoldDB" id="A0A5E4X5G6"/>
<sequence>MVRLPTLFVDFDGVLHPFGEPIFDEHCRYLGNPVLFCWAPILDQLLAPYPDVRVIVSSDWRRIFDDANLIKLLGPLGPRFVGVVQSYQSTRAEEILAEARRRALVEWLAIDDHPSVAQASVSERRFIACAPDSGISASSVQTELRTKLAALSGNTD</sequence>
<accession>A0A5E4X5G6</accession>
<reference evidence="1 2" key="1">
    <citation type="submission" date="2019-08" db="EMBL/GenBank/DDBJ databases">
        <authorList>
            <person name="Peeters C."/>
        </authorList>
    </citation>
    <scope>NUCLEOTIDE SEQUENCE [LARGE SCALE GENOMIC DNA]</scope>
    <source>
        <strain evidence="1 2">LMG 30175</strain>
    </source>
</reference>
<evidence type="ECO:0000313" key="1">
    <source>
        <dbReference type="EMBL" id="VVE31611.1"/>
    </source>
</evidence>
<dbReference type="RefSeq" id="WP_150698412.1">
    <property type="nucleotide sequence ID" value="NZ_CABPRZ010000016.1"/>
</dbReference>
<evidence type="ECO:0000313" key="2">
    <source>
        <dbReference type="Proteomes" id="UP000414233"/>
    </source>
</evidence>
<dbReference type="Proteomes" id="UP000414233">
    <property type="component" value="Unassembled WGS sequence"/>
</dbReference>
<dbReference type="OrthoDB" id="8773450at2"/>
<organism evidence="1 2">
    <name type="scientific">Pandoraea terrae</name>
    <dbReference type="NCBI Taxonomy" id="1537710"/>
    <lineage>
        <taxon>Bacteria</taxon>
        <taxon>Pseudomonadati</taxon>
        <taxon>Pseudomonadota</taxon>
        <taxon>Betaproteobacteria</taxon>
        <taxon>Burkholderiales</taxon>
        <taxon>Burkholderiaceae</taxon>
        <taxon>Pandoraea</taxon>
    </lineage>
</organism>
<dbReference type="Pfam" id="PF18143">
    <property type="entry name" value="HAD_SAK_2"/>
    <property type="match status" value="1"/>
</dbReference>
<protein>
    <submittedName>
        <fullName evidence="1">Uncharacterized protein</fullName>
    </submittedName>
</protein>
<gene>
    <name evidence="1" type="ORF">PTE30175_03584</name>
</gene>
<dbReference type="EMBL" id="CABPRZ010000016">
    <property type="protein sequence ID" value="VVE31611.1"/>
    <property type="molecule type" value="Genomic_DNA"/>
</dbReference>
<keyword evidence="2" id="KW-1185">Reference proteome</keyword>